<evidence type="ECO:0000313" key="2">
    <source>
        <dbReference type="WBParaSite" id="ACRNAN_scaffold26601.g29328.t1"/>
    </source>
</evidence>
<dbReference type="AlphaFoldDB" id="A0A914DGY1"/>
<dbReference type="Proteomes" id="UP000887540">
    <property type="component" value="Unplaced"/>
</dbReference>
<evidence type="ECO:0000313" key="1">
    <source>
        <dbReference type="Proteomes" id="UP000887540"/>
    </source>
</evidence>
<reference evidence="2" key="1">
    <citation type="submission" date="2022-11" db="UniProtKB">
        <authorList>
            <consortium name="WormBaseParasite"/>
        </authorList>
    </citation>
    <scope>IDENTIFICATION</scope>
</reference>
<sequence length="105" mass="11830">MAAEKQRTNAFGGAPTSKFTLHDLEEYCKSKKEDRATGHDDTFVSAYRLNEDPLEVAMDGTFKLLWNGYVVQPFGYSDHNKNFTPTGLCLSDIENTIAYKTILET</sequence>
<name>A0A914DGY1_9BILA</name>
<protein>
    <submittedName>
        <fullName evidence="2">Uncharacterized protein</fullName>
    </submittedName>
</protein>
<keyword evidence="1" id="KW-1185">Reference proteome</keyword>
<organism evidence="1 2">
    <name type="scientific">Acrobeloides nanus</name>
    <dbReference type="NCBI Taxonomy" id="290746"/>
    <lineage>
        <taxon>Eukaryota</taxon>
        <taxon>Metazoa</taxon>
        <taxon>Ecdysozoa</taxon>
        <taxon>Nematoda</taxon>
        <taxon>Chromadorea</taxon>
        <taxon>Rhabditida</taxon>
        <taxon>Tylenchina</taxon>
        <taxon>Cephalobomorpha</taxon>
        <taxon>Cephaloboidea</taxon>
        <taxon>Cephalobidae</taxon>
        <taxon>Acrobeloides</taxon>
    </lineage>
</organism>
<dbReference type="WBParaSite" id="ACRNAN_scaffold26601.g29328.t1">
    <property type="protein sequence ID" value="ACRNAN_scaffold26601.g29328.t1"/>
    <property type="gene ID" value="ACRNAN_scaffold26601.g29328"/>
</dbReference>
<accession>A0A914DGY1</accession>
<proteinExistence type="predicted"/>